<reference evidence="2 3" key="1">
    <citation type="submission" date="2019-03" db="EMBL/GenBank/DDBJ databases">
        <title>Burkholderia cepacia outbreak.</title>
        <authorList>
            <person name="Farzana R."/>
            <person name="Walsh T.R."/>
        </authorList>
    </citation>
    <scope>NUCLEOTIDE SEQUENCE [LARGE SCALE GENOMIC DNA]</scope>
    <source>
        <strain evidence="3">d13</strain>
    </source>
</reference>
<gene>
    <name evidence="2" type="ORF">E3D37_40890</name>
</gene>
<name>A0AAX2REL2_BURCE</name>
<sequence length="148" mass="17091">MGARMHIHASASGRRCAALEVAMALTFSWFTSAQAQSCAPDSVAPECLLQRSQGEFQQADDELNRTYQKVLKSMSRPRDEYVDYPTLKTKFVEAQRQWVRFLDKECTAWYLINEAGADRNLDLLTCEIDRTRDRTRELNAWLKQLSHD</sequence>
<evidence type="ECO:0000259" key="1">
    <source>
        <dbReference type="Pfam" id="PF07007"/>
    </source>
</evidence>
<dbReference type="AlphaFoldDB" id="A0AAX2REL2"/>
<dbReference type="InterPro" id="IPR009739">
    <property type="entry name" value="LprI-like_N"/>
</dbReference>
<proteinExistence type="predicted"/>
<organism evidence="2 3">
    <name type="scientific">Burkholderia cepacia</name>
    <name type="common">Pseudomonas cepacia</name>
    <dbReference type="NCBI Taxonomy" id="292"/>
    <lineage>
        <taxon>Bacteria</taxon>
        <taxon>Pseudomonadati</taxon>
        <taxon>Pseudomonadota</taxon>
        <taxon>Betaproteobacteria</taxon>
        <taxon>Burkholderiales</taxon>
        <taxon>Burkholderiaceae</taxon>
        <taxon>Burkholderia</taxon>
        <taxon>Burkholderia cepacia complex</taxon>
    </lineage>
</organism>
<evidence type="ECO:0000313" key="3">
    <source>
        <dbReference type="Proteomes" id="UP000298234"/>
    </source>
</evidence>
<feature type="domain" description="Lysozyme inhibitor LprI-like N-terminal" evidence="1">
    <location>
        <begin position="52"/>
        <end position="138"/>
    </location>
</feature>
<dbReference type="Proteomes" id="UP000298234">
    <property type="component" value="Unassembled WGS sequence"/>
</dbReference>
<comment type="caution">
    <text evidence="2">The sequence shown here is derived from an EMBL/GenBank/DDBJ whole genome shotgun (WGS) entry which is preliminary data.</text>
</comment>
<dbReference type="Pfam" id="PF07007">
    <property type="entry name" value="LprI"/>
    <property type="match status" value="1"/>
</dbReference>
<accession>A0AAX2REL2</accession>
<protein>
    <submittedName>
        <fullName evidence="2">DUF1311 domain-containing protein</fullName>
    </submittedName>
</protein>
<evidence type="ECO:0000313" key="2">
    <source>
        <dbReference type="EMBL" id="TEU33526.1"/>
    </source>
</evidence>
<dbReference type="Gene3D" id="1.20.1270.180">
    <property type="match status" value="1"/>
</dbReference>
<dbReference type="EMBL" id="SNSQ01000084">
    <property type="protein sequence ID" value="TEU33526.1"/>
    <property type="molecule type" value="Genomic_DNA"/>
</dbReference>